<evidence type="ECO:0000256" key="1">
    <source>
        <dbReference type="SAM" id="MobiDB-lite"/>
    </source>
</evidence>
<feature type="compositionally biased region" description="Basic and acidic residues" evidence="1">
    <location>
        <begin position="111"/>
        <end position="132"/>
    </location>
</feature>
<accession>A0A7W8QLV6</accession>
<feature type="region of interest" description="Disordered" evidence="1">
    <location>
        <begin position="109"/>
        <end position="138"/>
    </location>
</feature>
<evidence type="ECO:0000313" key="3">
    <source>
        <dbReference type="Proteomes" id="UP000572635"/>
    </source>
</evidence>
<organism evidence="2 3">
    <name type="scientific">Nocardiopsis composta</name>
    <dbReference type="NCBI Taxonomy" id="157465"/>
    <lineage>
        <taxon>Bacteria</taxon>
        <taxon>Bacillati</taxon>
        <taxon>Actinomycetota</taxon>
        <taxon>Actinomycetes</taxon>
        <taxon>Streptosporangiales</taxon>
        <taxon>Nocardiopsidaceae</taxon>
        <taxon>Nocardiopsis</taxon>
    </lineage>
</organism>
<evidence type="ECO:0000313" key="2">
    <source>
        <dbReference type="EMBL" id="MBB5432857.1"/>
    </source>
</evidence>
<proteinExistence type="predicted"/>
<protein>
    <submittedName>
        <fullName evidence="2">Uncharacterized protein</fullName>
    </submittedName>
</protein>
<name>A0A7W8QLV6_9ACTN</name>
<dbReference type="AlphaFoldDB" id="A0A7W8QLV6"/>
<reference evidence="2 3" key="1">
    <citation type="submission" date="2020-08" db="EMBL/GenBank/DDBJ databases">
        <title>Sequencing the genomes of 1000 actinobacteria strains.</title>
        <authorList>
            <person name="Klenk H.-P."/>
        </authorList>
    </citation>
    <scope>NUCLEOTIDE SEQUENCE [LARGE SCALE GENOMIC DNA]</scope>
    <source>
        <strain evidence="2 3">DSM 44551</strain>
    </source>
</reference>
<sequence>MTGVEVRDVPDRRVHNLTVEGLHTYYVLAGATPVLVHDADDLCGVTSAIHDDPYLVKAAEAAGRNQRLQKEMDDLVMQFRSGNKNPGLGNKALEGTDISYLRGRNGGRVFIPEHRRRDPDRRQGGQIEREQGHQPSQGALRKLTMYEISENGLTLRVELGGDEPDEVENADGWVLVPGGGEWSATFLTHREMGRVMERWRSTGECLGGAYFTCPDLVVTRRPGVREMFAAVRDMVANGDHETTLRRIG</sequence>
<dbReference type="EMBL" id="JACHDB010000001">
    <property type="protein sequence ID" value="MBB5432857.1"/>
    <property type="molecule type" value="Genomic_DNA"/>
</dbReference>
<comment type="caution">
    <text evidence="2">The sequence shown here is derived from an EMBL/GenBank/DDBJ whole genome shotgun (WGS) entry which is preliminary data.</text>
</comment>
<keyword evidence="3" id="KW-1185">Reference proteome</keyword>
<gene>
    <name evidence="2" type="ORF">HDA36_002941</name>
</gene>
<dbReference type="Proteomes" id="UP000572635">
    <property type="component" value="Unassembled WGS sequence"/>
</dbReference>